<evidence type="ECO:0000313" key="2">
    <source>
        <dbReference type="Proteomes" id="UP000510660"/>
    </source>
</evidence>
<proteinExistence type="predicted"/>
<reference evidence="1 2" key="1">
    <citation type="submission" date="2020-01" db="EMBL/GenBank/DDBJ databases">
        <title>Complete and circular genome sequences of six lactobacillus isolates from horses.</title>
        <authorList>
            <person name="Hassan H.M."/>
        </authorList>
    </citation>
    <scope>NUCLEOTIDE SEQUENCE [LARGE SCALE GENOMIC DNA]</scope>
    <source>
        <strain evidence="1 2">1D</strain>
    </source>
</reference>
<dbReference type="RefSeq" id="WP_180862068.1">
    <property type="nucleotide sequence ID" value="NZ_CP047415.1"/>
</dbReference>
<evidence type="ECO:0000313" key="1">
    <source>
        <dbReference type="EMBL" id="QLL73835.1"/>
    </source>
</evidence>
<dbReference type="EMBL" id="CP047415">
    <property type="protein sequence ID" value="QLL73835.1"/>
    <property type="molecule type" value="Genomic_DNA"/>
</dbReference>
<name>A0A7H9E9A8_9LACO</name>
<organism evidence="1 2">
    <name type="scientific">Lactobacillus crispatus</name>
    <dbReference type="NCBI Taxonomy" id="47770"/>
    <lineage>
        <taxon>Bacteria</taxon>
        <taxon>Bacillati</taxon>
        <taxon>Bacillota</taxon>
        <taxon>Bacilli</taxon>
        <taxon>Lactobacillales</taxon>
        <taxon>Lactobacillaceae</taxon>
        <taxon>Lactobacillus</taxon>
    </lineage>
</organism>
<sequence length="96" mass="10916">MQFANGDSFSLHQMNNLNSALTNKINYNFGSEFYSEELANYDKTLAPGESTGFMVIIPRNSDIYDNIVVTFHQDNGDVIAMKRLRPEYPNIPTYGK</sequence>
<dbReference type="AlphaFoldDB" id="A0A7H9E9A8"/>
<accession>A0A7H9E9A8</accession>
<gene>
    <name evidence="1" type="ORF">GTO85_05380</name>
</gene>
<dbReference type="Proteomes" id="UP000510660">
    <property type="component" value="Chromosome"/>
</dbReference>
<protein>
    <submittedName>
        <fullName evidence="1">Uncharacterized protein</fullName>
    </submittedName>
</protein>